<dbReference type="PANTHER" id="PTHR39515:SF2">
    <property type="entry name" value="HTH-TYPE TRANSCRIPTIONAL REGULATOR RV0880"/>
    <property type="match status" value="1"/>
</dbReference>
<dbReference type="SUPFAM" id="SSF46785">
    <property type="entry name" value="Winged helix' DNA-binding domain"/>
    <property type="match status" value="1"/>
</dbReference>
<dbReference type="SMART" id="SM00347">
    <property type="entry name" value="HTH_MARR"/>
    <property type="match status" value="1"/>
</dbReference>
<dbReference type="RefSeq" id="WP_094568972.1">
    <property type="nucleotide sequence ID" value="NZ_CP022743.1"/>
</dbReference>
<dbReference type="AlphaFoldDB" id="A0A223NRU2"/>
<evidence type="ECO:0000313" key="2">
    <source>
        <dbReference type="EMBL" id="ASU32368.1"/>
    </source>
</evidence>
<dbReference type="GO" id="GO:0003700">
    <property type="term" value="F:DNA-binding transcription factor activity"/>
    <property type="evidence" value="ECO:0007669"/>
    <property type="project" value="InterPro"/>
</dbReference>
<reference evidence="2 3" key="1">
    <citation type="submission" date="2017-08" db="EMBL/GenBank/DDBJ databases">
        <title>Complete genome sequence of Mucilaginibacter sp. strain BJC16-A31.</title>
        <authorList>
            <consortium name="Henan University of Science and Technology"/>
            <person name="You X."/>
        </authorList>
    </citation>
    <scope>NUCLEOTIDE SEQUENCE [LARGE SCALE GENOMIC DNA]</scope>
    <source>
        <strain evidence="2 3">BJC16-A31</strain>
    </source>
</reference>
<evidence type="ECO:0000313" key="3">
    <source>
        <dbReference type="Proteomes" id="UP000215002"/>
    </source>
</evidence>
<dbReference type="EMBL" id="CP022743">
    <property type="protein sequence ID" value="ASU32368.1"/>
    <property type="molecule type" value="Genomic_DNA"/>
</dbReference>
<keyword evidence="3" id="KW-1185">Reference proteome</keyword>
<protein>
    <recommendedName>
        <fullName evidence="1">HTH marR-type domain-containing protein</fullName>
    </recommendedName>
</protein>
<sequence>MEANQDIQFASELRNVMIRLIKKLRKESQTGLQLSLTERSTMALLYQNKAMLPSELAASEMITNQSMSQVLNHLSELGYIIRTASLTDKRKVNISLSELGERTLLQFRHERDEWLARAIAATCSAKEQAILKQASGMLSTIVDLKI</sequence>
<proteinExistence type="predicted"/>
<evidence type="ECO:0000259" key="1">
    <source>
        <dbReference type="PROSITE" id="PS50995"/>
    </source>
</evidence>
<dbReference type="KEGG" id="muc:MuYL_0465"/>
<dbReference type="PROSITE" id="PS50995">
    <property type="entry name" value="HTH_MARR_2"/>
    <property type="match status" value="1"/>
</dbReference>
<accession>A0A223NRU2</accession>
<organism evidence="2 3">
    <name type="scientific">Mucilaginibacter xinganensis</name>
    <dbReference type="NCBI Taxonomy" id="1234841"/>
    <lineage>
        <taxon>Bacteria</taxon>
        <taxon>Pseudomonadati</taxon>
        <taxon>Bacteroidota</taxon>
        <taxon>Sphingobacteriia</taxon>
        <taxon>Sphingobacteriales</taxon>
        <taxon>Sphingobacteriaceae</taxon>
        <taxon>Mucilaginibacter</taxon>
    </lineage>
</organism>
<dbReference type="InterPro" id="IPR036390">
    <property type="entry name" value="WH_DNA-bd_sf"/>
</dbReference>
<dbReference type="InterPro" id="IPR036388">
    <property type="entry name" value="WH-like_DNA-bd_sf"/>
</dbReference>
<dbReference type="Gene3D" id="1.10.287.100">
    <property type="match status" value="1"/>
</dbReference>
<dbReference type="PANTHER" id="PTHR39515">
    <property type="entry name" value="CONSERVED PROTEIN"/>
    <property type="match status" value="1"/>
</dbReference>
<dbReference type="InterPro" id="IPR000835">
    <property type="entry name" value="HTH_MarR-typ"/>
</dbReference>
<name>A0A223NRU2_9SPHI</name>
<dbReference type="OrthoDB" id="9804055at2"/>
<dbReference type="Pfam" id="PF01047">
    <property type="entry name" value="MarR"/>
    <property type="match status" value="1"/>
</dbReference>
<dbReference type="Proteomes" id="UP000215002">
    <property type="component" value="Chromosome"/>
</dbReference>
<gene>
    <name evidence="2" type="ORF">MuYL_0465</name>
</gene>
<dbReference type="InterPro" id="IPR052526">
    <property type="entry name" value="HTH-type_Bedaq_tolerance"/>
</dbReference>
<dbReference type="Gene3D" id="1.10.10.10">
    <property type="entry name" value="Winged helix-like DNA-binding domain superfamily/Winged helix DNA-binding domain"/>
    <property type="match status" value="1"/>
</dbReference>
<feature type="domain" description="HTH marR-type" evidence="1">
    <location>
        <begin position="10"/>
        <end position="140"/>
    </location>
</feature>